<reference evidence="9 10" key="1">
    <citation type="journal article" date="2017" name="Antonie Van Leeuwenhoek">
        <title>Rhizobium rhizosphaerae sp. nov., a novel species isolated from rice rhizosphere.</title>
        <authorList>
            <person name="Zhao J.J."/>
            <person name="Zhang J."/>
            <person name="Zhang R.J."/>
            <person name="Zhang C.W."/>
            <person name="Yin H.Q."/>
            <person name="Zhang X.X."/>
        </authorList>
    </citation>
    <scope>NUCLEOTIDE SEQUENCE [LARGE SCALE GENOMIC DNA]</scope>
    <source>
        <strain evidence="9 10">BSs20135</strain>
    </source>
</reference>
<evidence type="ECO:0000256" key="2">
    <source>
        <dbReference type="ARBA" id="ARBA00006611"/>
    </source>
</evidence>
<dbReference type="Pfam" id="PF00437">
    <property type="entry name" value="T2SSE"/>
    <property type="match status" value="1"/>
</dbReference>
<evidence type="ECO:0000256" key="4">
    <source>
        <dbReference type="ARBA" id="ARBA00022490"/>
    </source>
</evidence>
<dbReference type="FunFam" id="3.40.50.300:FF:000872">
    <property type="entry name" value="Twitching motility protein PilT"/>
    <property type="match status" value="1"/>
</dbReference>
<dbReference type="InterPro" id="IPR001482">
    <property type="entry name" value="T2SS/T4SS_dom"/>
</dbReference>
<dbReference type="RefSeq" id="WP_007624230.1">
    <property type="nucleotide sequence ID" value="NZ_BAEO01000062.1"/>
</dbReference>
<dbReference type="FunFam" id="3.30.450.90:FF:000002">
    <property type="entry name" value="Twitching motility protein PilT"/>
    <property type="match status" value="1"/>
</dbReference>
<comment type="subcellular location">
    <subcellularLocation>
        <location evidence="1">Cytoplasm</location>
    </subcellularLocation>
</comment>
<sequence length="347" mass="38451">MDITELLAFSVKNKASDLHLSAGLPPIIRVDGEMRKLNIPALDHKEVHALIFEIMNDKQRKEYEENLETDFSFEVKDLSRFRVNAFVQNRGAAAVLRTIPSEILSLDDLGAPQIFKEIINQPTGIILVTGATGSGKSTTLAAMVDHLNSTKREHILTIEDPIEFVHENKLCLLNQREVHRDTHSFNNALRSALREDPDIILVGELRDLETIRLAISAAETGHLVFGTLHTNSAPKTIDRLIDVFPAAEKSMIRSMLSESLRAVISQTLLKKVGGGRVAAHEIMLGIPAIRNLIREDKVPQMYSVIQTGQSHGMQTMDQCLQRLVAQGLITSQDAAAKSIDKKPTSSF</sequence>
<dbReference type="InterPro" id="IPR006321">
    <property type="entry name" value="PilT/PilU"/>
</dbReference>
<evidence type="ECO:0000259" key="8">
    <source>
        <dbReference type="PROSITE" id="PS00662"/>
    </source>
</evidence>
<evidence type="ECO:0000256" key="7">
    <source>
        <dbReference type="ARBA" id="ARBA00022840"/>
    </source>
</evidence>
<dbReference type="eggNOG" id="COG2805">
    <property type="taxonomic scope" value="Bacteria"/>
</dbReference>
<keyword evidence="7" id="KW-0067">ATP-binding</keyword>
<keyword evidence="5" id="KW-1029">Fimbrium biogenesis</keyword>
<dbReference type="EMBL" id="BAEO01000062">
    <property type="protein sequence ID" value="GAC21363.1"/>
    <property type="molecule type" value="Genomic_DNA"/>
</dbReference>
<gene>
    <name evidence="9" type="primary">gspE</name>
    <name evidence="9" type="ORF">GARC_4421</name>
</gene>
<dbReference type="Gene3D" id="3.40.50.300">
    <property type="entry name" value="P-loop containing nucleotide triphosphate hydrolases"/>
    <property type="match status" value="1"/>
</dbReference>
<dbReference type="Gene3D" id="3.30.450.90">
    <property type="match status" value="1"/>
</dbReference>
<accession>K6YX87</accession>
<organism evidence="9 10">
    <name type="scientific">Paraglaciecola arctica BSs20135</name>
    <dbReference type="NCBI Taxonomy" id="493475"/>
    <lineage>
        <taxon>Bacteria</taxon>
        <taxon>Pseudomonadati</taxon>
        <taxon>Pseudomonadota</taxon>
        <taxon>Gammaproteobacteria</taxon>
        <taxon>Alteromonadales</taxon>
        <taxon>Alteromonadaceae</taxon>
        <taxon>Paraglaciecola</taxon>
    </lineage>
</organism>
<dbReference type="NCBIfam" id="TIGR01420">
    <property type="entry name" value="pilT_fam"/>
    <property type="match status" value="1"/>
</dbReference>
<keyword evidence="6" id="KW-0547">Nucleotide-binding</keyword>
<dbReference type="GO" id="GO:0005737">
    <property type="term" value="C:cytoplasm"/>
    <property type="evidence" value="ECO:0007669"/>
    <property type="project" value="UniProtKB-SubCell"/>
</dbReference>
<dbReference type="Proteomes" id="UP000006327">
    <property type="component" value="Unassembled WGS sequence"/>
</dbReference>
<dbReference type="PANTHER" id="PTHR30486:SF6">
    <property type="entry name" value="TYPE IV PILUS RETRACTATION ATPASE PILT"/>
    <property type="match status" value="1"/>
</dbReference>
<dbReference type="CDD" id="cd01131">
    <property type="entry name" value="PilT"/>
    <property type="match status" value="1"/>
</dbReference>
<evidence type="ECO:0000256" key="5">
    <source>
        <dbReference type="ARBA" id="ARBA00022558"/>
    </source>
</evidence>
<dbReference type="AlphaFoldDB" id="K6YX87"/>
<dbReference type="SUPFAM" id="SSF52540">
    <property type="entry name" value="P-loop containing nucleoside triphosphate hydrolases"/>
    <property type="match status" value="1"/>
</dbReference>
<evidence type="ECO:0000313" key="10">
    <source>
        <dbReference type="Proteomes" id="UP000006327"/>
    </source>
</evidence>
<evidence type="ECO:0000256" key="1">
    <source>
        <dbReference type="ARBA" id="ARBA00004496"/>
    </source>
</evidence>
<dbReference type="GO" id="GO:0016887">
    <property type="term" value="F:ATP hydrolysis activity"/>
    <property type="evidence" value="ECO:0007669"/>
    <property type="project" value="InterPro"/>
</dbReference>
<dbReference type="PROSITE" id="PS00662">
    <property type="entry name" value="T2SP_E"/>
    <property type="match status" value="1"/>
</dbReference>
<keyword evidence="4" id="KW-0963">Cytoplasm</keyword>
<comment type="caution">
    <text evidence="9">The sequence shown here is derived from an EMBL/GenBank/DDBJ whole genome shotgun (WGS) entry which is preliminary data.</text>
</comment>
<feature type="domain" description="Bacterial type II secretion system protein E" evidence="8">
    <location>
        <begin position="193"/>
        <end position="207"/>
    </location>
</feature>
<proteinExistence type="inferred from homology"/>
<comment type="similarity">
    <text evidence="2">Belongs to the GSP E family.</text>
</comment>
<dbReference type="InterPro" id="IPR027417">
    <property type="entry name" value="P-loop_NTPase"/>
</dbReference>
<dbReference type="STRING" id="493475.GARC_4421"/>
<dbReference type="InterPro" id="IPR050921">
    <property type="entry name" value="T4SS_GSP_E_ATPase"/>
</dbReference>
<dbReference type="PANTHER" id="PTHR30486">
    <property type="entry name" value="TWITCHING MOTILITY PROTEIN PILT"/>
    <property type="match status" value="1"/>
</dbReference>
<evidence type="ECO:0000313" key="9">
    <source>
        <dbReference type="EMBL" id="GAC21363.1"/>
    </source>
</evidence>
<keyword evidence="3" id="KW-0813">Transport</keyword>
<keyword evidence="10" id="KW-1185">Reference proteome</keyword>
<dbReference type="GO" id="GO:0005524">
    <property type="term" value="F:ATP binding"/>
    <property type="evidence" value="ECO:0007669"/>
    <property type="project" value="UniProtKB-KW"/>
</dbReference>
<protein>
    <submittedName>
        <fullName evidence="9">Probable general secretion pathway protein E</fullName>
    </submittedName>
</protein>
<name>K6YX87_9ALTE</name>
<evidence type="ECO:0000256" key="6">
    <source>
        <dbReference type="ARBA" id="ARBA00022741"/>
    </source>
</evidence>
<evidence type="ECO:0000256" key="3">
    <source>
        <dbReference type="ARBA" id="ARBA00022448"/>
    </source>
</evidence>
<dbReference type="OrthoDB" id="9804785at2"/>